<name>A0A444XC62_ARAHY</name>
<dbReference type="AlphaFoldDB" id="A0A444XC62"/>
<feature type="region of interest" description="Disordered" evidence="1">
    <location>
        <begin position="1"/>
        <end position="27"/>
    </location>
</feature>
<feature type="compositionally biased region" description="Basic and acidic residues" evidence="1">
    <location>
        <begin position="145"/>
        <end position="161"/>
    </location>
</feature>
<dbReference type="EMBL" id="SDMP01000019">
    <property type="protein sequence ID" value="RYQ87304.1"/>
    <property type="molecule type" value="Genomic_DNA"/>
</dbReference>
<sequence>MAATGTVAGVEGSNRGGADGKTLRDEQGCANLQAGSRNLRRQVTVRFDRPVPGRFDGLTASLSATPIAGERPPPTTSQPPPPSSQRSPSTAPTQDLLADRAAQHCSTQPAPSAQQVGTTLASRTHHHPQSLATRKSHPASQDHPLTQDHPADTEHRIKSDMEPEPPSQYDLSSVGEYVTDFYLPWSRYKGGPSLPRKLISQGATQKQYSVEVYPLILKLTDARDKSVSTVKLSKKRRQKRTRTQLGGSTEAAISRRRSSMSSHRRCYSFGATSPLFAAHPPPFWPSFCVCFLANPCSSCLALCSVLYAACSSLCSASVPRPFSHRSPLSASIQPSPSRFKAPPFPYPTYVVAPVLQSRSGRQDLKKLFEAWYEKRQMKKIYSPLLEGLLSLYLGFEWIQLPLSHMAYTQRLYWDMAFGKFMTTGVDYGKESNSSNQKKDIPSRF</sequence>
<dbReference type="PANTHER" id="PTHR36736:SF1">
    <property type="entry name" value="OS03G0100030 PROTEIN"/>
    <property type="match status" value="1"/>
</dbReference>
<comment type="caution">
    <text evidence="2">The sequence shown here is derived from an EMBL/GenBank/DDBJ whole genome shotgun (WGS) entry which is preliminary data.</text>
</comment>
<proteinExistence type="predicted"/>
<accession>A0A444XC62</accession>
<dbReference type="PANTHER" id="PTHR36736">
    <property type="entry name" value="OS03G0100030 PROTEIN"/>
    <property type="match status" value="1"/>
</dbReference>
<protein>
    <submittedName>
        <fullName evidence="2">Uncharacterized protein</fullName>
    </submittedName>
</protein>
<evidence type="ECO:0000313" key="3">
    <source>
        <dbReference type="Proteomes" id="UP000289738"/>
    </source>
</evidence>
<feature type="region of interest" description="Disordered" evidence="1">
    <location>
        <begin position="43"/>
        <end position="171"/>
    </location>
</feature>
<organism evidence="2 3">
    <name type="scientific">Arachis hypogaea</name>
    <name type="common">Peanut</name>
    <dbReference type="NCBI Taxonomy" id="3818"/>
    <lineage>
        <taxon>Eukaryota</taxon>
        <taxon>Viridiplantae</taxon>
        <taxon>Streptophyta</taxon>
        <taxon>Embryophyta</taxon>
        <taxon>Tracheophyta</taxon>
        <taxon>Spermatophyta</taxon>
        <taxon>Magnoliopsida</taxon>
        <taxon>eudicotyledons</taxon>
        <taxon>Gunneridae</taxon>
        <taxon>Pentapetalae</taxon>
        <taxon>rosids</taxon>
        <taxon>fabids</taxon>
        <taxon>Fabales</taxon>
        <taxon>Fabaceae</taxon>
        <taxon>Papilionoideae</taxon>
        <taxon>50 kb inversion clade</taxon>
        <taxon>dalbergioids sensu lato</taxon>
        <taxon>Dalbergieae</taxon>
        <taxon>Pterocarpus clade</taxon>
        <taxon>Arachis</taxon>
    </lineage>
</organism>
<feature type="compositionally biased region" description="Low complexity" evidence="1">
    <location>
        <begin position="84"/>
        <end position="94"/>
    </location>
</feature>
<evidence type="ECO:0000256" key="1">
    <source>
        <dbReference type="SAM" id="MobiDB-lite"/>
    </source>
</evidence>
<keyword evidence="3" id="KW-1185">Reference proteome</keyword>
<feature type="compositionally biased region" description="Polar residues" evidence="1">
    <location>
        <begin position="104"/>
        <end position="122"/>
    </location>
</feature>
<feature type="compositionally biased region" description="Pro residues" evidence="1">
    <location>
        <begin position="71"/>
        <end position="83"/>
    </location>
</feature>
<gene>
    <name evidence="2" type="ORF">Ahy_B09g094782</name>
</gene>
<dbReference type="STRING" id="3818.A0A444XC62"/>
<reference evidence="2 3" key="1">
    <citation type="submission" date="2019-01" db="EMBL/GenBank/DDBJ databases">
        <title>Sequencing of cultivated peanut Arachis hypogaea provides insights into genome evolution and oil improvement.</title>
        <authorList>
            <person name="Chen X."/>
        </authorList>
    </citation>
    <scope>NUCLEOTIDE SEQUENCE [LARGE SCALE GENOMIC DNA]</scope>
    <source>
        <strain evidence="3">cv. Fuhuasheng</strain>
        <tissue evidence="2">Leaves</tissue>
    </source>
</reference>
<evidence type="ECO:0000313" key="2">
    <source>
        <dbReference type="EMBL" id="RYQ87304.1"/>
    </source>
</evidence>
<dbReference type="Proteomes" id="UP000289738">
    <property type="component" value="Chromosome B09"/>
</dbReference>